<evidence type="ECO:0000313" key="2">
    <source>
        <dbReference type="WBParaSite" id="MBELARI_LOCUS14333"/>
    </source>
</evidence>
<dbReference type="PRINTS" id="PR00081">
    <property type="entry name" value="GDHRDH"/>
</dbReference>
<protein>
    <submittedName>
        <fullName evidence="2 3">Uncharacterized protein</fullName>
    </submittedName>
</protein>
<dbReference type="InterPro" id="IPR036291">
    <property type="entry name" value="NAD(P)-bd_dom_sf"/>
</dbReference>
<dbReference type="PANTHER" id="PTHR44115">
    <property type="entry name" value="PROTEIN CBG09704"/>
    <property type="match status" value="1"/>
</dbReference>
<dbReference type="Pfam" id="PF13561">
    <property type="entry name" value="adh_short_C2"/>
    <property type="match status" value="1"/>
</dbReference>
<dbReference type="WBParaSite" id="MBELARI_LOCUS14333">
    <property type="protein sequence ID" value="MBELARI_LOCUS14333"/>
    <property type="gene ID" value="MBELARI_LOCUS14333"/>
</dbReference>
<dbReference type="AlphaFoldDB" id="A0AAF3FRS4"/>
<dbReference type="FunFam" id="3.40.50.720:FF:000084">
    <property type="entry name" value="Short-chain dehydrogenase reductase"/>
    <property type="match status" value="1"/>
</dbReference>
<dbReference type="Proteomes" id="UP000887575">
    <property type="component" value="Unassembled WGS sequence"/>
</dbReference>
<proteinExistence type="predicted"/>
<sequence>MAKQFPGKVALITGSSNGIGRGIAAYFAKQGCKVTVTGRSQEALDETKKECVAGGAAEGDVLSIAGNLGEESFMDRLVDETVAKFGKIDFLINNAGVGDADRAGKIPGFFTQDMDSYDYIMKINSRCIVYLTRKAAPHLEKSKGAIVNVGSIAYSEVQGCSFTFYAMSKACVDALTRSLGLEMIRRGVRVNAIKPGAVNTTLMQKQGIDQGTAEKINDGLASRFEMIPAGFIAEPEDVARLAAFLCDHTQSRYMIGQCIRLDGGTSLVSPLMLGDFVKDDIPVGEK</sequence>
<reference evidence="2 3" key="1">
    <citation type="submission" date="2024-02" db="UniProtKB">
        <authorList>
            <consortium name="WormBaseParasite"/>
        </authorList>
    </citation>
    <scope>IDENTIFICATION</scope>
</reference>
<dbReference type="PANTHER" id="PTHR44115:SF4">
    <property type="entry name" value="OXIDOREDUCTASE"/>
    <property type="match status" value="1"/>
</dbReference>
<evidence type="ECO:0000313" key="3">
    <source>
        <dbReference type="WBParaSite" id="MBELARI_LOCUS880"/>
    </source>
</evidence>
<dbReference type="PRINTS" id="PR00080">
    <property type="entry name" value="SDRFAMILY"/>
</dbReference>
<organism evidence="1 3">
    <name type="scientific">Mesorhabditis belari</name>
    <dbReference type="NCBI Taxonomy" id="2138241"/>
    <lineage>
        <taxon>Eukaryota</taxon>
        <taxon>Metazoa</taxon>
        <taxon>Ecdysozoa</taxon>
        <taxon>Nematoda</taxon>
        <taxon>Chromadorea</taxon>
        <taxon>Rhabditida</taxon>
        <taxon>Rhabditina</taxon>
        <taxon>Rhabditomorpha</taxon>
        <taxon>Rhabditoidea</taxon>
        <taxon>Rhabditidae</taxon>
        <taxon>Mesorhabditinae</taxon>
        <taxon>Mesorhabditis</taxon>
    </lineage>
</organism>
<dbReference type="WBParaSite" id="MBELARI_LOCUS880">
    <property type="protein sequence ID" value="MBELARI_LOCUS880"/>
    <property type="gene ID" value="MBELARI_LOCUS880"/>
</dbReference>
<evidence type="ECO:0000313" key="1">
    <source>
        <dbReference type="Proteomes" id="UP000887575"/>
    </source>
</evidence>
<name>A0AAF3FRS4_9BILA</name>
<dbReference type="InterPro" id="IPR002347">
    <property type="entry name" value="SDR_fam"/>
</dbReference>
<accession>A0AAF3FRS4</accession>
<dbReference type="SUPFAM" id="SSF51735">
    <property type="entry name" value="NAD(P)-binding Rossmann-fold domains"/>
    <property type="match status" value="1"/>
</dbReference>
<keyword evidence="1" id="KW-1185">Reference proteome</keyword>
<dbReference type="Gene3D" id="3.40.50.720">
    <property type="entry name" value="NAD(P)-binding Rossmann-like Domain"/>
    <property type="match status" value="1"/>
</dbReference>